<dbReference type="AlphaFoldDB" id="A0A183ICP0"/>
<sequence length="136" mass="15161">MVKVTCTAIGRRNEQWLALALAVARGRVSHRRYLNADGNDTLGEQASYVHTYERRNTRRHCLIQLSHDESEVNGNGVTICRETNKVVGAGSHDCQNTVLPGKICDVNSSSFKSAIVLTLRNEEPDKAMIRKKQTIP</sequence>
<dbReference type="EMBL" id="UZAM01006810">
    <property type="protein sequence ID" value="VDO94182.1"/>
    <property type="molecule type" value="Genomic_DNA"/>
</dbReference>
<gene>
    <name evidence="1" type="ORF">SBAD_LOCUS1384</name>
</gene>
<evidence type="ECO:0000313" key="1">
    <source>
        <dbReference type="EMBL" id="VDO94182.1"/>
    </source>
</evidence>
<proteinExistence type="predicted"/>
<protein>
    <submittedName>
        <fullName evidence="1 3">Uncharacterized protein</fullName>
    </submittedName>
</protein>
<accession>A0A183ICP0</accession>
<evidence type="ECO:0000313" key="3">
    <source>
        <dbReference type="WBParaSite" id="SBAD_0000144301-mRNA-1"/>
    </source>
</evidence>
<organism evidence="3">
    <name type="scientific">Soboliphyme baturini</name>
    <dbReference type="NCBI Taxonomy" id="241478"/>
    <lineage>
        <taxon>Eukaryota</taxon>
        <taxon>Metazoa</taxon>
        <taxon>Ecdysozoa</taxon>
        <taxon>Nematoda</taxon>
        <taxon>Enoplea</taxon>
        <taxon>Dorylaimia</taxon>
        <taxon>Dioctophymatida</taxon>
        <taxon>Dioctophymatoidea</taxon>
        <taxon>Soboliphymatidae</taxon>
        <taxon>Soboliphyme</taxon>
    </lineage>
</organism>
<dbReference type="Proteomes" id="UP000270296">
    <property type="component" value="Unassembled WGS sequence"/>
</dbReference>
<evidence type="ECO:0000313" key="2">
    <source>
        <dbReference type="Proteomes" id="UP000270296"/>
    </source>
</evidence>
<name>A0A183ICP0_9BILA</name>
<reference evidence="3" key="1">
    <citation type="submission" date="2016-06" db="UniProtKB">
        <authorList>
            <consortium name="WormBaseParasite"/>
        </authorList>
    </citation>
    <scope>IDENTIFICATION</scope>
</reference>
<reference evidence="1 2" key="2">
    <citation type="submission" date="2018-11" db="EMBL/GenBank/DDBJ databases">
        <authorList>
            <consortium name="Pathogen Informatics"/>
        </authorList>
    </citation>
    <scope>NUCLEOTIDE SEQUENCE [LARGE SCALE GENOMIC DNA]</scope>
</reference>
<keyword evidence="2" id="KW-1185">Reference proteome</keyword>
<dbReference type="WBParaSite" id="SBAD_0000144301-mRNA-1">
    <property type="protein sequence ID" value="SBAD_0000144301-mRNA-1"/>
    <property type="gene ID" value="SBAD_0000144301"/>
</dbReference>